<dbReference type="AlphaFoldDB" id="A0A4Q4THV1"/>
<proteinExistence type="predicted"/>
<name>A0A4Q4THV1_9PEZI</name>
<evidence type="ECO:0000256" key="1">
    <source>
        <dbReference type="SAM" id="MobiDB-lite"/>
    </source>
</evidence>
<dbReference type="EMBL" id="QJNU01000127">
    <property type="protein sequence ID" value="RYP06505.1"/>
    <property type="molecule type" value="Genomic_DNA"/>
</dbReference>
<protein>
    <recommendedName>
        <fullName evidence="4">Aflatoxin regulatory protein domain-containing protein</fullName>
    </recommendedName>
</protein>
<dbReference type="OrthoDB" id="4360875at2759"/>
<evidence type="ECO:0000313" key="2">
    <source>
        <dbReference type="EMBL" id="RYP06505.1"/>
    </source>
</evidence>
<feature type="compositionally biased region" description="Polar residues" evidence="1">
    <location>
        <begin position="137"/>
        <end position="154"/>
    </location>
</feature>
<comment type="caution">
    <text evidence="2">The sequence shown here is derived from an EMBL/GenBank/DDBJ whole genome shotgun (WGS) entry which is preliminary data.</text>
</comment>
<evidence type="ECO:0008006" key="4">
    <source>
        <dbReference type="Google" id="ProtNLM"/>
    </source>
</evidence>
<sequence length="246" mass="26317">MQRPRLSMSCDCASKTLRIVNAVQQSIAPSKPTLLPSLPMLAEAAINDEPTPDTGASRQVLSLGDVLCAGRLLVRNWERVNGCPRASLHLDVSTLRAMAEATDGVVYLYEMAGEAASLLRPLRGGSERNFTNHRMAESSNPTTGSLASTTSAPGSRASNIVAPNIVRSPVHLGTYALDDDESVIVGRGAMRHSLLLLGEVLHDIEKDLGEDHSPAHQIVDARVRVEEATGRILRLLGRINSAVEAS</sequence>
<dbReference type="Proteomes" id="UP000293360">
    <property type="component" value="Unassembled WGS sequence"/>
</dbReference>
<accession>A0A4Q4THV1</accession>
<reference evidence="2 3" key="1">
    <citation type="submission" date="2018-06" db="EMBL/GenBank/DDBJ databases">
        <title>Complete Genomes of Monosporascus.</title>
        <authorList>
            <person name="Robinson A.J."/>
            <person name="Natvig D.O."/>
        </authorList>
    </citation>
    <scope>NUCLEOTIDE SEQUENCE [LARGE SCALE GENOMIC DNA]</scope>
    <source>
        <strain evidence="2 3">CBS 110550</strain>
    </source>
</reference>
<evidence type="ECO:0000313" key="3">
    <source>
        <dbReference type="Proteomes" id="UP000293360"/>
    </source>
</evidence>
<feature type="region of interest" description="Disordered" evidence="1">
    <location>
        <begin position="127"/>
        <end position="154"/>
    </location>
</feature>
<organism evidence="2 3">
    <name type="scientific">Monosporascus ibericus</name>
    <dbReference type="NCBI Taxonomy" id="155417"/>
    <lineage>
        <taxon>Eukaryota</taxon>
        <taxon>Fungi</taxon>
        <taxon>Dikarya</taxon>
        <taxon>Ascomycota</taxon>
        <taxon>Pezizomycotina</taxon>
        <taxon>Sordariomycetes</taxon>
        <taxon>Xylariomycetidae</taxon>
        <taxon>Xylariales</taxon>
        <taxon>Xylariales incertae sedis</taxon>
        <taxon>Monosporascus</taxon>
    </lineage>
</organism>
<keyword evidence="3" id="KW-1185">Reference proteome</keyword>
<gene>
    <name evidence="2" type="ORF">DL764_003125</name>
</gene>